<dbReference type="InterPro" id="IPR003409">
    <property type="entry name" value="MORN"/>
</dbReference>
<evidence type="ECO:0000256" key="2">
    <source>
        <dbReference type="SAM" id="MobiDB-lite"/>
    </source>
</evidence>
<evidence type="ECO:0000256" key="1">
    <source>
        <dbReference type="ARBA" id="ARBA00022737"/>
    </source>
</evidence>
<dbReference type="EMBL" id="CAXDID020000152">
    <property type="protein sequence ID" value="CAL6041867.1"/>
    <property type="molecule type" value="Genomic_DNA"/>
</dbReference>
<feature type="region of interest" description="Disordered" evidence="2">
    <location>
        <begin position="212"/>
        <end position="291"/>
    </location>
</feature>
<feature type="region of interest" description="Disordered" evidence="2">
    <location>
        <begin position="579"/>
        <end position="605"/>
    </location>
</feature>
<feature type="compositionally biased region" description="Basic and acidic residues" evidence="2">
    <location>
        <begin position="282"/>
        <end position="291"/>
    </location>
</feature>
<evidence type="ECO:0008006" key="6">
    <source>
        <dbReference type="Google" id="ProtNLM"/>
    </source>
</evidence>
<keyword evidence="5" id="KW-1185">Reference proteome</keyword>
<evidence type="ECO:0000313" key="5">
    <source>
        <dbReference type="Proteomes" id="UP001642409"/>
    </source>
</evidence>
<proteinExistence type="predicted"/>
<reference evidence="3" key="1">
    <citation type="submission" date="2023-06" db="EMBL/GenBank/DDBJ databases">
        <authorList>
            <person name="Kurt Z."/>
        </authorList>
    </citation>
    <scope>NUCLEOTIDE SEQUENCE</scope>
</reference>
<dbReference type="PANTHER" id="PTHR43215:SF14">
    <property type="entry name" value="RADIAL SPOKE HEAD 1 HOMOLOG"/>
    <property type="match status" value="1"/>
</dbReference>
<protein>
    <recommendedName>
        <fullName evidence="6">MORN repeat protein</fullName>
    </recommendedName>
</protein>
<organism evidence="3">
    <name type="scientific">Hexamita inflata</name>
    <dbReference type="NCBI Taxonomy" id="28002"/>
    <lineage>
        <taxon>Eukaryota</taxon>
        <taxon>Metamonada</taxon>
        <taxon>Diplomonadida</taxon>
        <taxon>Hexamitidae</taxon>
        <taxon>Hexamitinae</taxon>
        <taxon>Hexamita</taxon>
    </lineage>
</organism>
<dbReference type="AlphaFoldDB" id="A0AA86UUC1"/>
<evidence type="ECO:0000313" key="4">
    <source>
        <dbReference type="EMBL" id="CAL6041867.1"/>
    </source>
</evidence>
<feature type="compositionally biased region" description="Basic and acidic residues" evidence="2">
    <location>
        <begin position="582"/>
        <end position="605"/>
    </location>
</feature>
<dbReference type="Pfam" id="PF02493">
    <property type="entry name" value="MORN"/>
    <property type="match status" value="6"/>
</dbReference>
<comment type="caution">
    <text evidence="3">The sequence shown here is derived from an EMBL/GenBank/DDBJ whole genome shotgun (WGS) entry which is preliminary data.</text>
</comment>
<keyword evidence="1" id="KW-0677">Repeat</keyword>
<dbReference type="Gene3D" id="2.20.110.10">
    <property type="entry name" value="Histone H3 K4-specific methyltransferase SET7/9 N-terminal domain"/>
    <property type="match status" value="3"/>
</dbReference>
<gene>
    <name evidence="4" type="ORF">HINF_LOCUS39316</name>
    <name evidence="3" type="ORF">HINF_LOCUS55934</name>
</gene>
<reference evidence="4 5" key="2">
    <citation type="submission" date="2024-07" db="EMBL/GenBank/DDBJ databases">
        <authorList>
            <person name="Akdeniz Z."/>
        </authorList>
    </citation>
    <scope>NUCLEOTIDE SEQUENCE [LARGE SCALE GENOMIC DNA]</scope>
</reference>
<dbReference type="PANTHER" id="PTHR43215">
    <property type="entry name" value="RADIAL SPOKE HEAD 1 HOMOLOG"/>
    <property type="match status" value="1"/>
</dbReference>
<dbReference type="EMBL" id="CATOUU010001035">
    <property type="protein sequence ID" value="CAI9968289.1"/>
    <property type="molecule type" value="Genomic_DNA"/>
</dbReference>
<accession>A0AA86UUC1</accession>
<evidence type="ECO:0000313" key="3">
    <source>
        <dbReference type="EMBL" id="CAI9968289.1"/>
    </source>
</evidence>
<dbReference type="SMART" id="SM00698">
    <property type="entry name" value="MORN"/>
    <property type="match status" value="8"/>
</dbReference>
<dbReference type="SUPFAM" id="SSF82185">
    <property type="entry name" value="Histone H3 K4-specific methyltransferase SET7/9 N-terminal domain"/>
    <property type="match status" value="3"/>
</dbReference>
<feature type="compositionally biased region" description="Low complexity" evidence="2">
    <location>
        <begin position="235"/>
        <end position="248"/>
    </location>
</feature>
<name>A0AA86UUC1_9EUKA</name>
<sequence length="605" mass="67810">MWRNTPSNAFAPSNAPETRQTMVTQDYAYFGGLFRGFKSGFGTIIFNDNSVYSGSFHEDQFSGNGTFIYANGAVLSGAFSRGELVQGTVTFQGQTNEIKGGLWRHMFGQVVADAPRQPQVAPSQVPPQPRYDGAFEQEVLTTMKHLAHTTQTVQLDVTRMQGELQKQSQRQEATSQVVQELKKQMVSLEEWKRIPAKVQQGAPDISAKPFVYQPPVMPAPPQVPAKAESKTSQKPAAPQINPQPQVNPVTPPQVNQPPQAAIPSKAPVAHETESKSAANQKSDSKKEFMDPDGTRYIGFWEGKDYQNGRGTIYEVNGNIYEGTWINKKYDGEGVCKYANKTSFTGTYSKGKKHGQGIFKCNGNEVIETYNNGKLVQEKDIKKKTNRNRQNSLLSNKELLTTPMKKHVQEDGTIFTGKWRDDNFMTGTGTIYTPNGNIYTGSWIYDQFHGKAIYKYANGDIFDGIFEKRQRCGLGVMTLANGIQQKGQWAHKKLTKDIEIVHPNQNSMKVDGKLGTITYANGDSCQVDNVDYESELVEKLLQMNGFQHNQLTKKEKKFVKNVLTQPIKKPLASFKPILNEESSDLRETNEDTSKLEEEPVYKQRQI</sequence>
<dbReference type="Proteomes" id="UP001642409">
    <property type="component" value="Unassembled WGS sequence"/>
</dbReference>